<accession>A0ABT7PB82</accession>
<gene>
    <name evidence="2" type="ORF">QRB35_30735</name>
</gene>
<comment type="caution">
    <text evidence="2">The sequence shown here is derived from an EMBL/GenBank/DDBJ whole genome shotgun (WGS) entry which is preliminary data.</text>
</comment>
<evidence type="ECO:0000313" key="2">
    <source>
        <dbReference type="EMBL" id="MDM3930308.1"/>
    </source>
</evidence>
<keyword evidence="3" id="KW-1185">Reference proteome</keyword>
<reference evidence="2" key="2">
    <citation type="submission" date="2023-06" db="EMBL/GenBank/DDBJ databases">
        <authorList>
            <person name="Spilker T."/>
        </authorList>
    </citation>
    <scope>NUCLEOTIDE SEQUENCE</scope>
    <source>
        <strain evidence="2">FLAC1071</strain>
    </source>
</reference>
<dbReference type="CDD" id="cd11586">
    <property type="entry name" value="VbhA_like"/>
    <property type="match status" value="1"/>
</dbReference>
<proteinExistence type="predicted"/>
<dbReference type="InterPro" id="IPR043038">
    <property type="entry name" value="VbhA_sf"/>
</dbReference>
<sequence>MRVGTAVESELAAMWAYVDARTRRLSPADRLAVRNAIAGSVLEGCQPAPASIDLLVEFAAGAITIEQYQARVLADVRWPRQHDADSRPN</sequence>
<dbReference type="Proteomes" id="UP001529272">
    <property type="component" value="Unassembled WGS sequence"/>
</dbReference>
<dbReference type="InterPro" id="IPR033788">
    <property type="entry name" value="VbhA-like"/>
</dbReference>
<dbReference type="RefSeq" id="WP_139315504.1">
    <property type="nucleotide sequence ID" value="NZ_JACKUM010000027.1"/>
</dbReference>
<name>A0ABT7PB82_MYCIT</name>
<organism evidence="2 3">
    <name type="scientific">Mycobacterium intracellulare subsp. chimaera</name>
    <dbReference type="NCBI Taxonomy" id="222805"/>
    <lineage>
        <taxon>Bacteria</taxon>
        <taxon>Bacillati</taxon>
        <taxon>Actinomycetota</taxon>
        <taxon>Actinomycetes</taxon>
        <taxon>Mycobacteriales</taxon>
        <taxon>Mycobacteriaceae</taxon>
        <taxon>Mycobacterium</taxon>
        <taxon>Mycobacterium avium complex (MAC)</taxon>
    </lineage>
</organism>
<dbReference type="EMBL" id="JASZZX010000074">
    <property type="protein sequence ID" value="MDM3930308.1"/>
    <property type="molecule type" value="Genomic_DNA"/>
</dbReference>
<feature type="domain" description="Antitoxin VbhA" evidence="1">
    <location>
        <begin position="30"/>
        <end position="74"/>
    </location>
</feature>
<dbReference type="Gene3D" id="1.10.8.1050">
    <property type="entry name" value="Antitoxin VbhA-like"/>
    <property type="match status" value="1"/>
</dbReference>
<reference evidence="2" key="1">
    <citation type="submission" date="2023-06" db="EMBL/GenBank/DDBJ databases">
        <title>Itaconate inhibition of nontuberculous mycobacteria.</title>
        <authorList>
            <person name="Breen P."/>
            <person name="Zimbric M."/>
            <person name="Caverly L."/>
        </authorList>
    </citation>
    <scope>NUCLEOTIDE SEQUENCE</scope>
    <source>
        <strain evidence="2">FLAC1071</strain>
    </source>
</reference>
<dbReference type="InterPro" id="IPR041535">
    <property type="entry name" value="VbhA"/>
</dbReference>
<dbReference type="Pfam" id="PF18495">
    <property type="entry name" value="VbhA"/>
    <property type="match status" value="1"/>
</dbReference>
<evidence type="ECO:0000313" key="3">
    <source>
        <dbReference type="Proteomes" id="UP001529272"/>
    </source>
</evidence>
<protein>
    <submittedName>
        <fullName evidence="2">Antitoxin VbhA family protein</fullName>
    </submittedName>
</protein>
<evidence type="ECO:0000259" key="1">
    <source>
        <dbReference type="Pfam" id="PF18495"/>
    </source>
</evidence>